<feature type="compositionally biased region" description="Acidic residues" evidence="3">
    <location>
        <begin position="738"/>
        <end position="752"/>
    </location>
</feature>
<dbReference type="InterPro" id="IPR016688">
    <property type="entry name" value="MscS-like_plants/fungi"/>
</dbReference>
<evidence type="ECO:0000256" key="2">
    <source>
        <dbReference type="ARBA" id="ARBA00008017"/>
    </source>
</evidence>
<feature type="transmembrane region" description="Helical" evidence="4">
    <location>
        <begin position="1249"/>
        <end position="1268"/>
    </location>
</feature>
<reference evidence="5 6" key="1">
    <citation type="journal article" date="2020" name="G3 (Bethesda)">
        <title>Improved Reference Genome for Cyclotella cryptica CCMP332, a Model for Cell Wall Morphogenesis, Salinity Adaptation, and Lipid Production in Diatoms (Bacillariophyta).</title>
        <authorList>
            <person name="Roberts W.R."/>
            <person name="Downey K.M."/>
            <person name="Ruck E.C."/>
            <person name="Traller J.C."/>
            <person name="Alverson A.J."/>
        </authorList>
    </citation>
    <scope>NUCLEOTIDE SEQUENCE [LARGE SCALE GENOMIC DNA]</scope>
    <source>
        <strain evidence="5 6">CCMP332</strain>
    </source>
</reference>
<dbReference type="PANTHER" id="PTHR31618:SF1">
    <property type="entry name" value="EF-HAND DOMAIN-CONTAINING PROTEIN"/>
    <property type="match status" value="1"/>
</dbReference>
<feature type="transmembrane region" description="Helical" evidence="4">
    <location>
        <begin position="807"/>
        <end position="825"/>
    </location>
</feature>
<keyword evidence="6" id="KW-1185">Reference proteome</keyword>
<dbReference type="EMBL" id="JABMIG020000083">
    <property type="protein sequence ID" value="KAL3794175.1"/>
    <property type="molecule type" value="Genomic_DNA"/>
</dbReference>
<accession>A0ABD3Q7Q8</accession>
<keyword evidence="4" id="KW-0472">Membrane</keyword>
<feature type="compositionally biased region" description="Low complexity" evidence="3">
    <location>
        <begin position="45"/>
        <end position="54"/>
    </location>
</feature>
<dbReference type="Proteomes" id="UP001516023">
    <property type="component" value="Unassembled WGS sequence"/>
</dbReference>
<evidence type="ECO:0000256" key="4">
    <source>
        <dbReference type="SAM" id="Phobius"/>
    </source>
</evidence>
<protein>
    <recommendedName>
        <fullName evidence="7">Mechanosensitive ion channel protein</fullName>
    </recommendedName>
</protein>
<organism evidence="5 6">
    <name type="scientific">Cyclotella cryptica</name>
    <dbReference type="NCBI Taxonomy" id="29204"/>
    <lineage>
        <taxon>Eukaryota</taxon>
        <taxon>Sar</taxon>
        <taxon>Stramenopiles</taxon>
        <taxon>Ochrophyta</taxon>
        <taxon>Bacillariophyta</taxon>
        <taxon>Coscinodiscophyceae</taxon>
        <taxon>Thalassiosirophycidae</taxon>
        <taxon>Stephanodiscales</taxon>
        <taxon>Stephanodiscaceae</taxon>
        <taxon>Cyclotella</taxon>
    </lineage>
</organism>
<feature type="region of interest" description="Disordered" evidence="3">
    <location>
        <begin position="95"/>
        <end position="225"/>
    </location>
</feature>
<feature type="region of interest" description="Disordered" evidence="3">
    <location>
        <begin position="510"/>
        <end position="544"/>
    </location>
</feature>
<feature type="compositionally biased region" description="Low complexity" evidence="3">
    <location>
        <begin position="156"/>
        <end position="165"/>
    </location>
</feature>
<feature type="region of interest" description="Disordered" evidence="3">
    <location>
        <begin position="384"/>
        <end position="446"/>
    </location>
</feature>
<feature type="transmembrane region" description="Helical" evidence="4">
    <location>
        <begin position="947"/>
        <end position="969"/>
    </location>
</feature>
<feature type="compositionally biased region" description="Polar residues" evidence="3">
    <location>
        <begin position="55"/>
        <end position="81"/>
    </location>
</feature>
<sequence length="1511" mass="166754">MDSKSSPTNENQTPANPSPLSSSLSDSDPHQSMTASPFLSPPRASNSNNNNNNNRELSSSTGFSREATPSDTQLDSSNTPLLNGEDIVLLSFSNETTPVTAHRDKSQVPEHEFIGNVQLRGERQQQQQQQTRTAESPPPDSVHSGQLTSLSPPPLSLKSAGSAPPTGTSGPRAGLFTSNGSQGMFSQGRATLSVGEVPQHSHPQPTAMSAGGKKKRPPLPPRWAISQPQQIGGVAVDVFPSHLPPPKQIGSVSHRRVVSTGDVSYLSNLTDVDSVLEESPPSLEAGGTVAEGAAVSGAEAPAPAGGNSQPLVIGVDNGTRQRGVSWDFGAGGREMEGENEERSAFEALGIMQPVLSEEEGDKIEVAKGGVDLMQPILLDEELQTKTPESPLEDMVGTDTKLTTGKSSWEKLRSHRNEVTQLSGSAHSKKHSTQLSQKSFSKKDGSQFEDEAEKAILAALGIHTLNVTVGSAEIDEAHEEVEHSSKESPRPTNSDNEISAEEVVLGVPSLVSSNEPSHRKNVSSITNLEPIGDSPKPTPNVHNLNQRGDMLFEDQGWHDGYDEMGRGPLREKQDTKLTEEALGSKLEIPIPGFEPVELDSQRPPLHPSKSVSRVTGLLKPLHLRRGKTDTEKLEKDVVSSKRDDDNHSANQGEANQKPKHTRNKTGYVDMAEELAKMASLDYNQHTGLHRRTKTGTTNQGINNLLDGADLLYKGTRDDDSEESHQGPSDTNEGAIDGANLDDIEGNQDRDEELGEAKPMRKRATFASATRRSPHRTNSRSERLYHLHRWYTDLIEPKLPSFIQAVKHGVGFVYAPMLILAFILYYACGNPMAQKFDDVGITVDAASWSWWVLFLVRQFFVLGCVKTGEVITIDIFALRTPIFVKVFGTFATLMLVQARGWPYVLTFWGLMDFCFLFGRHEFAAHWLFWQNRLEIFTSANPSGSFVYEVFYMRILITMIVVGVLTAAKRLWLATFLGKRSYLYFGKELEVILAKMLLISQVAHLSRQIEAQVVSNTIADGYAFTIASASKAFPGLTTDSEDDSPVRGERKRLQSADYSLGAGSTGEPIPDGFGKTLKDAGLSQRFGAKSLNDQKKLQSSKQLEIMSLLEEWEEPNLQFESASKTKIKDILQFRQAISLMDDDYCFTPAFGPTSTRAICVDSSEALFNRLVENDPNANLLPFETIAQLAYDSKGELMRPKVKALIKLFRPDRQGWMTKIDFLNSIDSVYKDLRLFRASLENSSQVDDSLESIINVLFYVILFLIVLLILGFQVWESLLSFTTFFFGFSFMFGPASSKYFEGILLILVRRPYDVGDKIALSNPSSDTSPSGSSTWFVEQVTLFTTTVRFASTNEVATYSNGSLAPLRIINAKRSPKAVLYVYMKFGSDAPYKKLSVFRSAIESFVKARPREWAQLNGIRTTRVEMELNYVEYVIVATHREMWQNIGPILASQADLASFSLEVSKKLDLRYNQPPKPVHLTFESLESRVNNRDNMLTTSVGQSELESVADLFKKES</sequence>
<feature type="region of interest" description="Disordered" evidence="3">
    <location>
        <begin position="592"/>
        <end position="663"/>
    </location>
</feature>
<evidence type="ECO:0000256" key="3">
    <source>
        <dbReference type="SAM" id="MobiDB-lite"/>
    </source>
</evidence>
<feature type="compositionally biased region" description="Polar residues" evidence="3">
    <location>
        <begin position="176"/>
        <end position="190"/>
    </location>
</feature>
<comment type="similarity">
    <text evidence="2">Belongs to the MscS (TC 1.A.23) family.</text>
</comment>
<evidence type="ECO:0000313" key="5">
    <source>
        <dbReference type="EMBL" id="KAL3794175.1"/>
    </source>
</evidence>
<evidence type="ECO:0000256" key="1">
    <source>
        <dbReference type="ARBA" id="ARBA00004141"/>
    </source>
</evidence>
<feature type="region of interest" description="Disordered" evidence="3">
    <location>
        <begin position="1"/>
        <end position="81"/>
    </location>
</feature>
<keyword evidence="4" id="KW-1133">Transmembrane helix</keyword>
<dbReference type="PANTHER" id="PTHR31618">
    <property type="entry name" value="MECHANOSENSITIVE ION CHANNEL PROTEIN 5"/>
    <property type="match status" value="1"/>
</dbReference>
<feature type="transmembrane region" description="Helical" evidence="4">
    <location>
        <begin position="1274"/>
        <end position="1296"/>
    </location>
</feature>
<feature type="compositionally biased region" description="Basic and acidic residues" evidence="3">
    <location>
        <begin position="407"/>
        <end position="417"/>
    </location>
</feature>
<name>A0ABD3Q7Q8_9STRA</name>
<feature type="region of interest" description="Disordered" evidence="3">
    <location>
        <begin position="476"/>
        <end position="496"/>
    </location>
</feature>
<gene>
    <name evidence="5" type="ORF">HJC23_012882</name>
</gene>
<feature type="region of interest" description="Disordered" evidence="3">
    <location>
        <begin position="712"/>
        <end position="778"/>
    </location>
</feature>
<feature type="compositionally biased region" description="Basic and acidic residues" evidence="3">
    <location>
        <begin position="625"/>
        <end position="646"/>
    </location>
</feature>
<feature type="compositionally biased region" description="Basic and acidic residues" evidence="3">
    <location>
        <begin position="101"/>
        <end position="113"/>
    </location>
</feature>
<evidence type="ECO:0008006" key="7">
    <source>
        <dbReference type="Google" id="ProtNLM"/>
    </source>
</evidence>
<keyword evidence="4" id="KW-0812">Transmembrane</keyword>
<comment type="subcellular location">
    <subcellularLocation>
        <location evidence="1">Membrane</location>
        <topology evidence="1">Multi-pass membrane protein</topology>
    </subcellularLocation>
</comment>
<proteinExistence type="inferred from homology"/>
<feature type="compositionally biased region" description="Polar residues" evidence="3">
    <location>
        <begin position="1"/>
        <end position="15"/>
    </location>
</feature>
<dbReference type="GO" id="GO:0016020">
    <property type="term" value="C:membrane"/>
    <property type="evidence" value="ECO:0007669"/>
    <property type="project" value="UniProtKB-SubCell"/>
</dbReference>
<feature type="transmembrane region" description="Helical" evidence="4">
    <location>
        <begin position="874"/>
        <end position="894"/>
    </location>
</feature>
<feature type="compositionally biased region" description="Basic and acidic residues" evidence="3">
    <location>
        <begin position="479"/>
        <end position="488"/>
    </location>
</feature>
<evidence type="ECO:0000313" key="6">
    <source>
        <dbReference type="Proteomes" id="UP001516023"/>
    </source>
</evidence>
<comment type="caution">
    <text evidence="5">The sequence shown here is derived from an EMBL/GenBank/DDBJ whole genome shotgun (WGS) entry which is preliminary data.</text>
</comment>